<keyword evidence="2" id="KW-0732">Signal</keyword>
<evidence type="ECO:0000313" key="3">
    <source>
        <dbReference type="EMBL" id="KAF6233842.1"/>
    </source>
</evidence>
<dbReference type="AlphaFoldDB" id="A0A8H6L386"/>
<comment type="caution">
    <text evidence="3">The sequence shown here is derived from an EMBL/GenBank/DDBJ whole genome shotgun (WGS) entry which is preliminary data.</text>
</comment>
<protein>
    <submittedName>
        <fullName evidence="3">Uncharacterized protein</fullName>
    </submittedName>
</protein>
<dbReference type="OrthoDB" id="10405585at2759"/>
<dbReference type="GeneID" id="59289710"/>
<reference evidence="3 4" key="1">
    <citation type="journal article" date="2020" name="Genomics">
        <title>Complete, high-quality genomes from long-read metagenomic sequencing of two wolf lichen thalli reveals enigmatic genome architecture.</title>
        <authorList>
            <person name="McKenzie S.K."/>
            <person name="Walston R.F."/>
            <person name="Allen J.L."/>
        </authorList>
    </citation>
    <scope>NUCLEOTIDE SEQUENCE [LARGE SCALE GENOMIC DNA]</scope>
    <source>
        <strain evidence="3">WasteWater2</strain>
    </source>
</reference>
<proteinExistence type="predicted"/>
<organism evidence="3 4">
    <name type="scientific">Letharia columbiana</name>
    <dbReference type="NCBI Taxonomy" id="112416"/>
    <lineage>
        <taxon>Eukaryota</taxon>
        <taxon>Fungi</taxon>
        <taxon>Dikarya</taxon>
        <taxon>Ascomycota</taxon>
        <taxon>Pezizomycotina</taxon>
        <taxon>Lecanoromycetes</taxon>
        <taxon>OSLEUM clade</taxon>
        <taxon>Lecanoromycetidae</taxon>
        <taxon>Lecanorales</taxon>
        <taxon>Lecanorineae</taxon>
        <taxon>Parmeliaceae</taxon>
        <taxon>Letharia</taxon>
    </lineage>
</organism>
<evidence type="ECO:0000313" key="4">
    <source>
        <dbReference type="Proteomes" id="UP000578531"/>
    </source>
</evidence>
<keyword evidence="4" id="KW-1185">Reference proteome</keyword>
<accession>A0A8H6L386</accession>
<feature type="signal peptide" evidence="2">
    <location>
        <begin position="1"/>
        <end position="20"/>
    </location>
</feature>
<name>A0A8H6L386_9LECA</name>
<feature type="coiled-coil region" evidence="1">
    <location>
        <begin position="24"/>
        <end position="51"/>
    </location>
</feature>
<evidence type="ECO:0000256" key="1">
    <source>
        <dbReference type="SAM" id="Coils"/>
    </source>
</evidence>
<gene>
    <name evidence="3" type="ORF">HO173_008054</name>
</gene>
<feature type="chain" id="PRO_5034287909" evidence="2">
    <location>
        <begin position="21"/>
        <end position="154"/>
    </location>
</feature>
<evidence type="ECO:0000256" key="2">
    <source>
        <dbReference type="SAM" id="SignalP"/>
    </source>
</evidence>
<dbReference type="EMBL" id="JACCJC010000034">
    <property type="protein sequence ID" value="KAF6233842.1"/>
    <property type="molecule type" value="Genomic_DNA"/>
</dbReference>
<sequence>MFSKTSIILCLCFWLAFASAAVNLAQIVASNENLEEQATNADTDVNDLTALNGLDYAPKATQDLAGINSALSDLVINAGQVTPTGDGGDESSVTSSFASFSNALTKLMNDLISKEEMLAMFDQKTTMYGNLTFLEDNYNASLPCLHDSPYRSVG</sequence>
<dbReference type="Proteomes" id="UP000578531">
    <property type="component" value="Unassembled WGS sequence"/>
</dbReference>
<keyword evidence="1" id="KW-0175">Coiled coil</keyword>
<dbReference type="RefSeq" id="XP_037163251.1">
    <property type="nucleotide sequence ID" value="XM_037309954.1"/>
</dbReference>